<evidence type="ECO:0000313" key="1">
    <source>
        <dbReference type="EMBL" id="CEG36542.1"/>
    </source>
</evidence>
<dbReference type="AlphaFoldDB" id="A0A0P1A8D7"/>
<name>A0A0P1A8D7_PLAHL</name>
<protein>
    <submittedName>
        <fullName evidence="1">Uncharacterized protein</fullName>
    </submittedName>
</protein>
<reference evidence="2" key="1">
    <citation type="submission" date="2014-09" db="EMBL/GenBank/DDBJ databases">
        <authorList>
            <person name="Sharma Rahul"/>
            <person name="Thines Marco"/>
        </authorList>
    </citation>
    <scope>NUCLEOTIDE SEQUENCE [LARGE SCALE GENOMIC DNA]</scope>
</reference>
<dbReference type="Proteomes" id="UP000054928">
    <property type="component" value="Unassembled WGS sequence"/>
</dbReference>
<dbReference type="EMBL" id="CCYD01000207">
    <property type="protein sequence ID" value="CEG36542.1"/>
    <property type="molecule type" value="Genomic_DNA"/>
</dbReference>
<keyword evidence="2" id="KW-1185">Reference proteome</keyword>
<dbReference type="RefSeq" id="XP_024572911.1">
    <property type="nucleotide sequence ID" value="XM_024721767.1"/>
</dbReference>
<evidence type="ECO:0000313" key="2">
    <source>
        <dbReference type="Proteomes" id="UP000054928"/>
    </source>
</evidence>
<accession>A0A0P1A8D7</accession>
<organism evidence="1 2">
    <name type="scientific">Plasmopara halstedii</name>
    <name type="common">Downy mildew of sunflower</name>
    <dbReference type="NCBI Taxonomy" id="4781"/>
    <lineage>
        <taxon>Eukaryota</taxon>
        <taxon>Sar</taxon>
        <taxon>Stramenopiles</taxon>
        <taxon>Oomycota</taxon>
        <taxon>Peronosporomycetes</taxon>
        <taxon>Peronosporales</taxon>
        <taxon>Peronosporaceae</taxon>
        <taxon>Plasmopara</taxon>
    </lineage>
</organism>
<sequence length="113" mass="12624">MTYPHALEVTGRSLRAILVKLFAGEMDALVGESCQIRPAIVHLPPNTRVRSSKYGLSAEEMSAMPNFALQSGSGPHEVNRRLVKHSSSFHIIFDILKKQLTTTMMITKYLKLI</sequence>
<proteinExistence type="predicted"/>
<dbReference type="GeneID" id="36398145"/>